<reference evidence="3 6" key="2">
    <citation type="submission" date="2020-08" db="EMBL/GenBank/DDBJ databases">
        <title>Genomic Encyclopedia of Type Strains, Phase IV (KMG-IV): sequencing the most valuable type-strain genomes for metagenomic binning, comparative biology and taxonomic classification.</title>
        <authorList>
            <person name="Goeker M."/>
        </authorList>
    </citation>
    <scope>NUCLEOTIDE SEQUENCE [LARGE SCALE GENOMIC DNA]</scope>
    <source>
        <strain evidence="3 6">DSM 12027</strain>
    </source>
</reference>
<dbReference type="EMBL" id="JACHEW010000026">
    <property type="protein sequence ID" value="MBB6018233.1"/>
    <property type="molecule type" value="Genomic_DNA"/>
</dbReference>
<protein>
    <recommendedName>
        <fullName evidence="2">Glycosyl hydrolase family 98 putative carbohydrate-binding module domain-containing protein</fullName>
    </recommendedName>
</protein>
<proteinExistence type="predicted"/>
<feature type="domain" description="Glycosyl hydrolase family 98 putative carbohydrate-binding module" evidence="2">
    <location>
        <begin position="63"/>
        <end position="208"/>
    </location>
</feature>
<dbReference type="EMBL" id="VDMO01000038">
    <property type="protein sequence ID" value="TNM64724.1"/>
    <property type="molecule type" value="Genomic_DNA"/>
</dbReference>
<dbReference type="InterPro" id="IPR013222">
    <property type="entry name" value="Glyco_hyd_98_carb-bd"/>
</dbReference>
<dbReference type="Gene3D" id="2.120.10.80">
    <property type="entry name" value="Kelch-type beta propeller"/>
    <property type="match status" value="2"/>
</dbReference>
<evidence type="ECO:0000313" key="6">
    <source>
        <dbReference type="Proteomes" id="UP000629870"/>
    </source>
</evidence>
<dbReference type="SMART" id="SM00612">
    <property type="entry name" value="Kelch"/>
    <property type="match status" value="5"/>
</dbReference>
<feature type="region of interest" description="Disordered" evidence="1">
    <location>
        <begin position="27"/>
        <end position="65"/>
    </location>
</feature>
<gene>
    <name evidence="4" type="ORF">FHR04_19415</name>
    <name evidence="3" type="ORF">HNQ04_003510</name>
</gene>
<dbReference type="SUPFAM" id="SSF117281">
    <property type="entry name" value="Kelch motif"/>
    <property type="match status" value="1"/>
</dbReference>
<name>A0A5C4XQ88_9DEIO</name>
<comment type="caution">
    <text evidence="4">The sequence shown here is derived from an EMBL/GenBank/DDBJ whole genome shotgun (WGS) entry which is preliminary data.</text>
</comment>
<dbReference type="PROSITE" id="PS51257">
    <property type="entry name" value="PROKAR_LIPOPROTEIN"/>
    <property type="match status" value="1"/>
</dbReference>
<dbReference type="Proteomes" id="UP000629870">
    <property type="component" value="Unassembled WGS sequence"/>
</dbReference>
<dbReference type="InterPro" id="IPR015915">
    <property type="entry name" value="Kelch-typ_b-propeller"/>
</dbReference>
<evidence type="ECO:0000313" key="4">
    <source>
        <dbReference type="EMBL" id="TNM64724.1"/>
    </source>
</evidence>
<accession>A0A5C4XQ88</accession>
<evidence type="ECO:0000313" key="5">
    <source>
        <dbReference type="Proteomes" id="UP000313988"/>
    </source>
</evidence>
<keyword evidence="6" id="KW-1185">Reference proteome</keyword>
<dbReference type="Pfam" id="PF24681">
    <property type="entry name" value="Kelch_KLHDC2_KLHL20_DRC7"/>
    <property type="match status" value="1"/>
</dbReference>
<dbReference type="OrthoDB" id="319589at2"/>
<dbReference type="PANTHER" id="PTHR46773:SF5">
    <property type="entry name" value="OS04G0487100 PROTEIN"/>
    <property type="match status" value="1"/>
</dbReference>
<dbReference type="InterPro" id="IPR038637">
    <property type="entry name" value="NPCBM_sf"/>
</dbReference>
<evidence type="ECO:0000256" key="1">
    <source>
        <dbReference type="SAM" id="MobiDB-lite"/>
    </source>
</evidence>
<sequence>MNTAPKRTRLKELGLILLGMGLLIGCSSPDSPKPEPTGPENPYAGGATHPWTDGNQSGSKPIRSGENFLSEVGYTAASNAWGPIGLDRSNGSEQPGDGGPLKIGNQTFAKGIGVHANSQLTYALNGSCSTFSATVGIDAAVGAKGSVVFQVFGDEKPLTKPVKLTGMDEGELLSVPLTGVNELKLVVTDAGDGFEYDHADWANAKLSCQLTVPPVNTYQYTSIKPQPNTVAEAQGRVVGGQLYVFGGFDSLKSCCVPTDRAQRYDPATNVWTPLSPMPNGGVTHAGMATDGKDIYYAGGYITNARGTAQIFGTKAVWRYNVALDTYTPLADLPENSAAGQLEYLAGKLHYFGGTNSARTSDLNTHYVLDLNKNGTTWVPAADLLQARNHLGSAVLDGVIYAIGGQTGHDEKLKTLNTVEAYDPVSNRWEKRADMPQALSHTTNSTFVLNGRIVVAGGETAHDKPTDGVTAYDPRSNTWTALTPLPQRRVSGVAAPLGDGFVFTGGNVPDGGGTKADGWRASPVAVP</sequence>
<dbReference type="Pfam" id="PF01344">
    <property type="entry name" value="Kelch_1"/>
    <property type="match status" value="1"/>
</dbReference>
<dbReference type="InterPro" id="IPR006652">
    <property type="entry name" value="Kelch_1"/>
</dbReference>
<dbReference type="Proteomes" id="UP000313988">
    <property type="component" value="Unassembled WGS sequence"/>
</dbReference>
<dbReference type="RefSeq" id="WP_139404850.1">
    <property type="nucleotide sequence ID" value="NZ_JACHEW010000026.1"/>
</dbReference>
<dbReference type="SUPFAM" id="SSF49785">
    <property type="entry name" value="Galactose-binding domain-like"/>
    <property type="match status" value="1"/>
</dbReference>
<evidence type="ECO:0000313" key="3">
    <source>
        <dbReference type="EMBL" id="MBB6018233.1"/>
    </source>
</evidence>
<evidence type="ECO:0000259" key="2">
    <source>
        <dbReference type="SMART" id="SM00776"/>
    </source>
</evidence>
<organism evidence="4 5">
    <name type="scientific">Deinococcus radiopugnans ATCC 19172</name>
    <dbReference type="NCBI Taxonomy" id="585398"/>
    <lineage>
        <taxon>Bacteria</taxon>
        <taxon>Thermotogati</taxon>
        <taxon>Deinococcota</taxon>
        <taxon>Deinococci</taxon>
        <taxon>Deinococcales</taxon>
        <taxon>Deinococcaceae</taxon>
        <taxon>Deinococcus</taxon>
    </lineage>
</organism>
<dbReference type="InterPro" id="IPR008979">
    <property type="entry name" value="Galactose-bd-like_sf"/>
</dbReference>
<dbReference type="SMART" id="SM00776">
    <property type="entry name" value="NPCBM"/>
    <property type="match status" value="1"/>
</dbReference>
<dbReference type="Gene3D" id="2.60.120.1060">
    <property type="entry name" value="NPCBM/NEW2 domain"/>
    <property type="match status" value="1"/>
</dbReference>
<dbReference type="PANTHER" id="PTHR46773">
    <property type="match status" value="1"/>
</dbReference>
<dbReference type="Pfam" id="PF08305">
    <property type="entry name" value="NPCBM"/>
    <property type="match status" value="1"/>
</dbReference>
<dbReference type="InterPro" id="IPR053256">
    <property type="entry name" value="Kelch_repeat-containing"/>
</dbReference>
<dbReference type="AlphaFoldDB" id="A0A5C4XQ88"/>
<reference evidence="4 5" key="1">
    <citation type="submission" date="2019-06" db="EMBL/GenBank/DDBJ databases">
        <title>Genome sequence of Deinococcus radiopugnans ATCC 19172.</title>
        <authorList>
            <person name="Maclea K.S."/>
            <person name="Maynard C.R."/>
        </authorList>
    </citation>
    <scope>NUCLEOTIDE SEQUENCE [LARGE SCALE GENOMIC DNA]</scope>
    <source>
        <strain evidence="4 5">ATCC 19172</strain>
    </source>
</reference>